<evidence type="ECO:0000259" key="3">
    <source>
        <dbReference type="Pfam" id="PF00079"/>
    </source>
</evidence>
<gene>
    <name evidence="4" type="ORF">RF55_16105</name>
</gene>
<sequence>MSDDWMIRMDKSVDDICVFIKRLSTKEGICKLRNLLDSDTTSKDVTDFSIRTNFELERNLPIRDLLRALDAEELLMPDAIDLDSFFVKNKESVHLSNTVHRTHVKVTQGSTMKISAIVIYTGQVTSPSTQLVVLNNDYPFIWLNYDKVRRNVPFVGAFNDFPDNPFFISQSDRN</sequence>
<name>A0A0J7K528_LASNI</name>
<dbReference type="GO" id="GO:0004867">
    <property type="term" value="F:serine-type endopeptidase inhibitor activity"/>
    <property type="evidence" value="ECO:0007669"/>
    <property type="project" value="UniProtKB-KW"/>
</dbReference>
<dbReference type="Gene3D" id="3.30.497.10">
    <property type="entry name" value="Antithrombin, subunit I, domain 2"/>
    <property type="match status" value="1"/>
</dbReference>
<keyword evidence="2" id="KW-0722">Serine protease inhibitor</keyword>
<dbReference type="PaxDb" id="67767-A0A0J7K528"/>
<dbReference type="InterPro" id="IPR036186">
    <property type="entry name" value="Serpin_sf"/>
</dbReference>
<reference evidence="4 5" key="1">
    <citation type="submission" date="2015-04" db="EMBL/GenBank/DDBJ databases">
        <title>Lasius niger genome sequencing.</title>
        <authorList>
            <person name="Konorov E.A."/>
            <person name="Nikitin M.A."/>
            <person name="Kirill M.V."/>
            <person name="Chang P."/>
        </authorList>
    </citation>
    <scope>NUCLEOTIDE SEQUENCE [LARGE SCALE GENOMIC DNA]</scope>
    <source>
        <tissue evidence="4">Whole</tissue>
    </source>
</reference>
<evidence type="ECO:0000256" key="1">
    <source>
        <dbReference type="ARBA" id="ARBA00022690"/>
    </source>
</evidence>
<protein>
    <submittedName>
        <fullName evidence="4">Serpin-like protein</fullName>
    </submittedName>
</protein>
<feature type="domain" description="Serpin" evidence="3">
    <location>
        <begin position="32"/>
        <end position="160"/>
    </location>
</feature>
<evidence type="ECO:0000313" key="5">
    <source>
        <dbReference type="Proteomes" id="UP000036403"/>
    </source>
</evidence>
<dbReference type="AlphaFoldDB" id="A0A0J7K528"/>
<evidence type="ECO:0000256" key="2">
    <source>
        <dbReference type="ARBA" id="ARBA00022900"/>
    </source>
</evidence>
<dbReference type="SUPFAM" id="SSF56574">
    <property type="entry name" value="Serpins"/>
    <property type="match status" value="1"/>
</dbReference>
<dbReference type="InterPro" id="IPR023796">
    <property type="entry name" value="Serpin_dom"/>
</dbReference>
<dbReference type="Pfam" id="PF00079">
    <property type="entry name" value="Serpin"/>
    <property type="match status" value="1"/>
</dbReference>
<organism evidence="4 5">
    <name type="scientific">Lasius niger</name>
    <name type="common">Black garden ant</name>
    <dbReference type="NCBI Taxonomy" id="67767"/>
    <lineage>
        <taxon>Eukaryota</taxon>
        <taxon>Metazoa</taxon>
        <taxon>Ecdysozoa</taxon>
        <taxon>Arthropoda</taxon>
        <taxon>Hexapoda</taxon>
        <taxon>Insecta</taxon>
        <taxon>Pterygota</taxon>
        <taxon>Neoptera</taxon>
        <taxon>Endopterygota</taxon>
        <taxon>Hymenoptera</taxon>
        <taxon>Apocrita</taxon>
        <taxon>Aculeata</taxon>
        <taxon>Formicoidea</taxon>
        <taxon>Formicidae</taxon>
        <taxon>Formicinae</taxon>
        <taxon>Lasius</taxon>
        <taxon>Lasius</taxon>
    </lineage>
</organism>
<dbReference type="InterPro" id="IPR042178">
    <property type="entry name" value="Serpin_sf_1"/>
</dbReference>
<dbReference type="STRING" id="67767.A0A0J7K528"/>
<accession>A0A0J7K528</accession>
<comment type="caution">
    <text evidence="4">The sequence shown here is derived from an EMBL/GenBank/DDBJ whole genome shotgun (WGS) entry which is preliminary data.</text>
</comment>
<dbReference type="EMBL" id="LBMM01013982">
    <property type="protein sequence ID" value="KMQ85394.1"/>
    <property type="molecule type" value="Genomic_DNA"/>
</dbReference>
<evidence type="ECO:0000313" key="4">
    <source>
        <dbReference type="EMBL" id="KMQ85394.1"/>
    </source>
</evidence>
<keyword evidence="1" id="KW-0646">Protease inhibitor</keyword>
<dbReference type="Proteomes" id="UP000036403">
    <property type="component" value="Unassembled WGS sequence"/>
</dbReference>
<proteinExistence type="predicted"/>
<keyword evidence="5" id="KW-1185">Reference proteome</keyword>